<dbReference type="Pfam" id="PF08276">
    <property type="entry name" value="PAN_2"/>
    <property type="match status" value="2"/>
</dbReference>
<comment type="caution">
    <text evidence="2">The sequence shown here is derived from an EMBL/GenBank/DDBJ whole genome shotgun (WGS) entry which is preliminary data.</text>
</comment>
<keyword evidence="2" id="KW-0418">Kinase</keyword>
<gene>
    <name evidence="2" type="primary">CES101_6</name>
    <name evidence="2" type="ORF">CFP56_006862</name>
</gene>
<reference evidence="2" key="2">
    <citation type="journal article" date="2018" name="Sci. Data">
        <title>The draft genome sequence of cork oak.</title>
        <authorList>
            <person name="Ramos A.M."/>
            <person name="Usie A."/>
            <person name="Barbosa P."/>
            <person name="Barros P.M."/>
            <person name="Capote T."/>
            <person name="Chaves I."/>
            <person name="Simoes F."/>
            <person name="Abreu I."/>
            <person name="Carrasquinho I."/>
            <person name="Faro C."/>
            <person name="Guimaraes J.B."/>
            <person name="Mendonca D."/>
            <person name="Nobrega F."/>
            <person name="Rodrigues L."/>
            <person name="Saibo N.J.M."/>
            <person name="Varela M.C."/>
            <person name="Egas C."/>
            <person name="Matos J."/>
            <person name="Miguel C.M."/>
            <person name="Oliveira M.M."/>
            <person name="Ricardo C.P."/>
            <person name="Goncalves S."/>
        </authorList>
    </citation>
    <scope>NUCLEOTIDE SEQUENCE [LARGE SCALE GENOMIC DNA]</scope>
    <source>
        <strain evidence="2">HL8</strain>
    </source>
</reference>
<proteinExistence type="predicted"/>
<evidence type="ECO:0000313" key="2">
    <source>
        <dbReference type="EMBL" id="KAK7859328.1"/>
    </source>
</evidence>
<name>A0AAW0M7Q4_QUESU</name>
<dbReference type="GO" id="GO:0016301">
    <property type="term" value="F:kinase activity"/>
    <property type="evidence" value="ECO:0007669"/>
    <property type="project" value="UniProtKB-KW"/>
</dbReference>
<dbReference type="InterPro" id="IPR003609">
    <property type="entry name" value="Pan_app"/>
</dbReference>
<dbReference type="SMART" id="SM00473">
    <property type="entry name" value="PAN_AP"/>
    <property type="match status" value="2"/>
</dbReference>
<accession>A0AAW0M7Q4</accession>
<keyword evidence="2" id="KW-0808">Transferase</keyword>
<sequence>MDSCTLHTSLKDYYNFSYLSNENEAYFYYLGKYEDVTKSRKLTLDNLGELYNDDNITLANCGVNLPECRNSYDEFSPDYGSWDAIDGFKFNEGDNLTLLDCKFNCWNNCSCVAFASTNEDTETGCEIWSTPSLYWTSSNVLFNLTSSGLTYYGYHFSYISNENETYLNYTGVEENYITRVIRPLKIDYFGRLSDENYTLVDCTSHDDTQGCKAQCRSHDDTFTPVSSSLKDGFKFDESDNLTHKDCEAKCFDNCSCVAYASTNQYAQTGCEIWSTLDRLIGFSNPNARTIYFLASALASKSAWQSPKAKASLKNKNIYAPISIEAEVKNGAAMAVWRCTQNLTS</sequence>
<protein>
    <submittedName>
        <fullName evidence="2">G-type lectin s-receptor-like serine/threonine-protein kinase ces101</fullName>
    </submittedName>
</protein>
<dbReference type="EMBL" id="PKMF04000013">
    <property type="protein sequence ID" value="KAK7859328.1"/>
    <property type="molecule type" value="Genomic_DNA"/>
</dbReference>
<dbReference type="AlphaFoldDB" id="A0AAW0M7Q4"/>
<organism evidence="2">
    <name type="scientific">Quercus suber</name>
    <name type="common">Cork oak</name>
    <dbReference type="NCBI Taxonomy" id="58331"/>
    <lineage>
        <taxon>Eukaryota</taxon>
        <taxon>Viridiplantae</taxon>
        <taxon>Streptophyta</taxon>
        <taxon>Embryophyta</taxon>
        <taxon>Tracheophyta</taxon>
        <taxon>Spermatophyta</taxon>
        <taxon>Magnoliopsida</taxon>
        <taxon>eudicotyledons</taxon>
        <taxon>Gunneridae</taxon>
        <taxon>Pentapetalae</taxon>
        <taxon>rosids</taxon>
        <taxon>fabids</taxon>
        <taxon>Fagales</taxon>
        <taxon>Fagaceae</taxon>
        <taxon>Quercus</taxon>
    </lineage>
</organism>
<reference evidence="2" key="1">
    <citation type="submission" date="2017-12" db="EMBL/GenBank/DDBJ databases">
        <authorList>
            <person name="Barbosa P."/>
            <person name="Usie A."/>
            <person name="Ramos A.M."/>
        </authorList>
    </citation>
    <scope>NUCLEOTIDE SEQUENCE</scope>
    <source>
        <strain evidence="2">HL8</strain>
        <tissue evidence="2">Leaves</tissue>
    </source>
</reference>
<dbReference type="PROSITE" id="PS50948">
    <property type="entry name" value="PAN"/>
    <property type="match status" value="1"/>
</dbReference>
<feature type="domain" description="Apple" evidence="1">
    <location>
        <begin position="215"/>
        <end position="296"/>
    </location>
</feature>
<evidence type="ECO:0000259" key="1">
    <source>
        <dbReference type="PROSITE" id="PS50948"/>
    </source>
</evidence>
<reference evidence="2" key="3">
    <citation type="submission" date="2023-07" db="EMBL/GenBank/DDBJ databases">
        <title>An improved reference 1 genome and first organelle genomes of Quercus suber.</title>
        <authorList>
            <consortium name="Genosuber Consortium"/>
            <person name="Usie A."/>
            <person name="Serra O."/>
            <person name="Barros P."/>
        </authorList>
    </citation>
    <scope>NUCLEOTIDE SEQUENCE</scope>
    <source>
        <strain evidence="2">HL8</strain>
        <tissue evidence="2">Leaves</tissue>
    </source>
</reference>